<dbReference type="OrthoDB" id="7757568at2759"/>
<dbReference type="KEGG" id="aag:5570084"/>
<gene>
    <name evidence="2" type="ORF">AaeL_AAEL001346</name>
</gene>
<feature type="transmembrane region" description="Helical" evidence="1">
    <location>
        <begin position="78"/>
        <end position="98"/>
    </location>
</feature>
<evidence type="ECO:0000313" key="3">
    <source>
        <dbReference type="Proteomes" id="UP000682892"/>
    </source>
</evidence>
<accession>A0A1S4EYI4</accession>
<organism evidence="2 3">
    <name type="scientific">Aedes aegypti</name>
    <name type="common">Yellowfever mosquito</name>
    <name type="synonym">Culex aegypti</name>
    <dbReference type="NCBI Taxonomy" id="7159"/>
    <lineage>
        <taxon>Eukaryota</taxon>
        <taxon>Metazoa</taxon>
        <taxon>Ecdysozoa</taxon>
        <taxon>Arthropoda</taxon>
        <taxon>Hexapoda</taxon>
        <taxon>Insecta</taxon>
        <taxon>Pterygota</taxon>
        <taxon>Neoptera</taxon>
        <taxon>Endopterygota</taxon>
        <taxon>Diptera</taxon>
        <taxon>Nematocera</taxon>
        <taxon>Culicoidea</taxon>
        <taxon>Culicidae</taxon>
        <taxon>Culicinae</taxon>
        <taxon>Aedini</taxon>
        <taxon>Aedes</taxon>
        <taxon>Stegomyia</taxon>
    </lineage>
</organism>
<reference evidence="2" key="1">
    <citation type="submission" date="2005-10" db="EMBL/GenBank/DDBJ databases">
        <authorList>
            <person name="Loftus B.J."/>
            <person name="Nene V.M."/>
            <person name="Hannick L.I."/>
            <person name="Bidwell S."/>
            <person name="Haas B."/>
            <person name="Amedeo P."/>
            <person name="Orvis J."/>
            <person name="Wortman J.R."/>
            <person name="White O.R."/>
            <person name="Salzberg S."/>
            <person name="Shumway M."/>
            <person name="Koo H."/>
            <person name="Zhao Y."/>
            <person name="Holmes M."/>
            <person name="Miller J."/>
            <person name="Schatz M."/>
            <person name="Pop M."/>
            <person name="Pai G."/>
            <person name="Utterback T."/>
            <person name="Rogers Y.-H."/>
            <person name="Kravitz S."/>
            <person name="Fraser C.M."/>
        </authorList>
    </citation>
    <scope>NUCLEOTIDE SEQUENCE</scope>
    <source>
        <strain evidence="2">Liverpool</strain>
    </source>
</reference>
<dbReference type="OMA" id="AIHKEDA"/>
<name>A0A1S4EYI4_AEDAE</name>
<dbReference type="AlphaFoldDB" id="A0A1S4EYI4"/>
<reference evidence="2" key="2">
    <citation type="journal article" date="2007" name="Science">
        <title>Genome sequence of Aedes aegypti, a major arbovirus vector.</title>
        <authorList>
            <person name="Nene V."/>
            <person name="Wortman J.R."/>
            <person name="Lawson D."/>
            <person name="Haas B."/>
            <person name="Kodira C."/>
            <person name="Tu Z.J."/>
            <person name="Loftus B."/>
            <person name="Xi Z."/>
            <person name="Megy K."/>
            <person name="Grabherr M."/>
            <person name="Ren Q."/>
            <person name="Zdobnov E.M."/>
            <person name="Lobo N.F."/>
            <person name="Campbell K.S."/>
            <person name="Brown S.E."/>
            <person name="Bonaldo M.F."/>
            <person name="Zhu J."/>
            <person name="Sinkins S.P."/>
            <person name="Hogenkamp D.G."/>
            <person name="Amedeo P."/>
            <person name="Arensburger P."/>
            <person name="Atkinson P.W."/>
            <person name="Bidwell S."/>
            <person name="Biedler J."/>
            <person name="Birney E."/>
            <person name="Bruggner R.V."/>
            <person name="Costas J."/>
            <person name="Coy M.R."/>
            <person name="Crabtree J."/>
            <person name="Crawford M."/>
            <person name="Debruyn B."/>
            <person name="Decaprio D."/>
            <person name="Eiglmeier K."/>
            <person name="Eisenstadt E."/>
            <person name="El-Dorry H."/>
            <person name="Gelbart W.M."/>
            <person name="Gomes S.L."/>
            <person name="Hammond M."/>
            <person name="Hannick L.I."/>
            <person name="Hogan J.R."/>
            <person name="Holmes M.H."/>
            <person name="Jaffe D."/>
            <person name="Johnston J.S."/>
            <person name="Kennedy R.C."/>
            <person name="Koo H."/>
            <person name="Kravitz S."/>
            <person name="Kriventseva E.V."/>
            <person name="Kulp D."/>
            <person name="Labutti K."/>
            <person name="Lee E."/>
            <person name="Li S."/>
            <person name="Lovin D.D."/>
            <person name="Mao C."/>
            <person name="Mauceli E."/>
            <person name="Menck C.F."/>
            <person name="Miller J.R."/>
            <person name="Montgomery P."/>
            <person name="Mori A."/>
            <person name="Nascimento A.L."/>
            <person name="Naveira H.F."/>
            <person name="Nusbaum C."/>
            <person name="O'leary S."/>
            <person name="Orvis J."/>
            <person name="Pertea M."/>
            <person name="Quesneville H."/>
            <person name="Reidenbach K.R."/>
            <person name="Rogers Y.H."/>
            <person name="Roth C.W."/>
            <person name="Schneider J.R."/>
            <person name="Schatz M."/>
            <person name="Shumway M."/>
            <person name="Stanke M."/>
            <person name="Stinson E.O."/>
            <person name="Tubio J.M."/>
            <person name="Vanzee J.P."/>
            <person name="Verjovski-Almeida S."/>
            <person name="Werner D."/>
            <person name="White O."/>
            <person name="Wyder S."/>
            <person name="Zeng Q."/>
            <person name="Zhao Q."/>
            <person name="Zhao Y."/>
            <person name="Hill C.A."/>
            <person name="Raikhel A.S."/>
            <person name="Soares M.B."/>
            <person name="Knudson D.L."/>
            <person name="Lee N.H."/>
            <person name="Galagan J."/>
            <person name="Salzberg S.L."/>
            <person name="Paulsen I.T."/>
            <person name="Dimopoulos G."/>
            <person name="Collins F.H."/>
            <person name="Birren B."/>
            <person name="Fraser-Liggett C.M."/>
            <person name="Severson D.W."/>
        </authorList>
    </citation>
    <scope>NUCLEOTIDE SEQUENCE [LARGE SCALE GENOMIC DNA]</scope>
    <source>
        <strain evidence="2">Liverpool</strain>
    </source>
</reference>
<evidence type="ECO:0000313" key="2">
    <source>
        <dbReference type="EMBL" id="EAT47560.1"/>
    </source>
</evidence>
<dbReference type="Proteomes" id="UP000682892">
    <property type="component" value="Chromosome 3"/>
</dbReference>
<keyword evidence="1" id="KW-0472">Membrane</keyword>
<feature type="transmembrane region" description="Helical" evidence="1">
    <location>
        <begin position="50"/>
        <end position="71"/>
    </location>
</feature>
<feature type="transmembrane region" description="Helical" evidence="1">
    <location>
        <begin position="12"/>
        <end position="30"/>
    </location>
</feature>
<sequence length="163" mass="18753">MDRFLRFFVKFHGYAIALLSILFALVSVLFTRLNYQYPLEEWYNFRFSGIPMLILGAAWIMASLVLVIGVFKECPKLIYPYGAVFVVELGTLILRDVYLLVAGKDWDEMVFINISVVLLLFIIPYIALSLLALLKLIEVDPIMPKSRSDNFVRFDNTQTNTEA</sequence>
<proteinExistence type="predicted"/>
<evidence type="ECO:0000256" key="1">
    <source>
        <dbReference type="SAM" id="Phobius"/>
    </source>
</evidence>
<protein>
    <submittedName>
        <fullName evidence="2">AAEL001346-PA</fullName>
    </submittedName>
</protein>
<keyword evidence="1" id="KW-1133">Transmembrane helix</keyword>
<dbReference type="EMBL" id="CH477215">
    <property type="protein sequence ID" value="EAT47560.1"/>
    <property type="molecule type" value="Genomic_DNA"/>
</dbReference>
<keyword evidence="1" id="KW-0812">Transmembrane</keyword>
<reference evidence="2" key="3">
    <citation type="submission" date="2012-09" db="EMBL/GenBank/DDBJ databases">
        <authorList>
            <consortium name="VectorBase"/>
        </authorList>
    </citation>
    <scope>NUCLEOTIDE SEQUENCE</scope>
    <source>
        <strain evidence="2">Liverpool</strain>
    </source>
</reference>
<dbReference type="HOGENOM" id="CLU_136963_0_0_1"/>
<feature type="transmembrane region" description="Helical" evidence="1">
    <location>
        <begin position="110"/>
        <end position="137"/>
    </location>
</feature>